<dbReference type="PANTHER" id="PTHR12383">
    <property type="entry name" value="PROTEASE FAMILY S26 MITOCHONDRIAL INNER MEMBRANE PROTEASE-RELATED"/>
    <property type="match status" value="1"/>
</dbReference>
<evidence type="ECO:0000313" key="9">
    <source>
        <dbReference type="EMBL" id="PWN31784.1"/>
    </source>
</evidence>
<evidence type="ECO:0000256" key="5">
    <source>
        <dbReference type="ARBA" id="ARBA00023136"/>
    </source>
</evidence>
<keyword evidence="5" id="KW-0472">Membrane</keyword>
<dbReference type="InterPro" id="IPR000223">
    <property type="entry name" value="Pept_S26A_signal_pept_1"/>
</dbReference>
<dbReference type="GO" id="GO:0004252">
    <property type="term" value="F:serine-type endopeptidase activity"/>
    <property type="evidence" value="ECO:0007669"/>
    <property type="project" value="InterPro"/>
</dbReference>
<feature type="non-terminal residue" evidence="9">
    <location>
        <position position="92"/>
    </location>
</feature>
<feature type="domain" description="Peptidase S26" evidence="8">
    <location>
        <begin position="2"/>
        <end position="91"/>
    </location>
</feature>
<evidence type="ECO:0000259" key="8">
    <source>
        <dbReference type="Pfam" id="PF10502"/>
    </source>
</evidence>
<dbReference type="OrthoDB" id="308440at2759"/>
<dbReference type="GeneID" id="37017613"/>
<keyword evidence="3 7" id="KW-0378">Hydrolase</keyword>
<evidence type="ECO:0000313" key="10">
    <source>
        <dbReference type="Proteomes" id="UP000245771"/>
    </source>
</evidence>
<gene>
    <name evidence="9" type="ORF">FA14DRAFT_108200</name>
</gene>
<dbReference type="InterPro" id="IPR019533">
    <property type="entry name" value="Peptidase_S26"/>
</dbReference>
<dbReference type="InterPro" id="IPR052064">
    <property type="entry name" value="Mito_IMP1_subunit"/>
</dbReference>
<comment type="subcellular location">
    <subcellularLocation>
        <location evidence="1 7">Mitochondrion inner membrane</location>
    </subcellularLocation>
</comment>
<dbReference type="SUPFAM" id="SSF51306">
    <property type="entry name" value="LexA/Signal peptidase"/>
    <property type="match status" value="1"/>
</dbReference>
<keyword evidence="4 7" id="KW-0496">Mitochondrion</keyword>
<evidence type="ECO:0000256" key="7">
    <source>
        <dbReference type="RuleBase" id="RU362041"/>
    </source>
</evidence>
<evidence type="ECO:0000256" key="6">
    <source>
        <dbReference type="ARBA" id="ARBA00038445"/>
    </source>
</evidence>
<evidence type="ECO:0000256" key="2">
    <source>
        <dbReference type="ARBA" id="ARBA00022792"/>
    </source>
</evidence>
<dbReference type="EMBL" id="KZ819607">
    <property type="protein sequence ID" value="PWN31784.1"/>
    <property type="molecule type" value="Genomic_DNA"/>
</dbReference>
<dbReference type="PANTHER" id="PTHR12383:SF16">
    <property type="entry name" value="MITOCHONDRIAL INNER MEMBRANE PROTEASE SUBUNIT 1"/>
    <property type="match status" value="1"/>
</dbReference>
<dbReference type="STRING" id="1280837.A0A316V3F4"/>
<name>A0A316V3F4_9BASI</name>
<dbReference type="GO" id="GO:0006465">
    <property type="term" value="P:signal peptide processing"/>
    <property type="evidence" value="ECO:0007669"/>
    <property type="project" value="InterPro"/>
</dbReference>
<dbReference type="NCBIfam" id="TIGR02227">
    <property type="entry name" value="sigpep_I_bact"/>
    <property type="match status" value="1"/>
</dbReference>
<evidence type="ECO:0000256" key="1">
    <source>
        <dbReference type="ARBA" id="ARBA00004273"/>
    </source>
</evidence>
<dbReference type="FunCoup" id="A0A316V3F4">
    <property type="interactions" value="263"/>
</dbReference>
<feature type="non-terminal residue" evidence="9">
    <location>
        <position position="1"/>
    </location>
</feature>
<accession>A0A316V3F4</accession>
<dbReference type="EC" id="3.4.21.-" evidence="7"/>
<dbReference type="RefSeq" id="XP_025352086.1">
    <property type="nucleotide sequence ID" value="XM_025495832.1"/>
</dbReference>
<comment type="similarity">
    <text evidence="6">Belongs to the peptidase S26 family. IMP1 subfamily.</text>
</comment>
<sequence>IAVGDLVAICSMRDASYDVCKRVIGLAGDTILIDPRSENAAKSDSSENEPRYIVVPPGHIWLTGDNMANSTDSRDYGPVPLGMIRGRVIARV</sequence>
<organism evidence="9 10">
    <name type="scientific">Meira miltonrushii</name>
    <dbReference type="NCBI Taxonomy" id="1280837"/>
    <lineage>
        <taxon>Eukaryota</taxon>
        <taxon>Fungi</taxon>
        <taxon>Dikarya</taxon>
        <taxon>Basidiomycota</taxon>
        <taxon>Ustilaginomycotina</taxon>
        <taxon>Exobasidiomycetes</taxon>
        <taxon>Exobasidiales</taxon>
        <taxon>Brachybasidiaceae</taxon>
        <taxon>Meira</taxon>
    </lineage>
</organism>
<dbReference type="PRINTS" id="PR00727">
    <property type="entry name" value="LEADERPTASE"/>
</dbReference>
<dbReference type="Pfam" id="PF10502">
    <property type="entry name" value="Peptidase_S26"/>
    <property type="match status" value="1"/>
</dbReference>
<dbReference type="CDD" id="cd06530">
    <property type="entry name" value="S26_SPase_I"/>
    <property type="match status" value="1"/>
</dbReference>
<reference evidence="9 10" key="1">
    <citation type="journal article" date="2018" name="Mol. Biol. Evol.">
        <title>Broad Genomic Sampling Reveals a Smut Pathogenic Ancestry of the Fungal Clade Ustilaginomycotina.</title>
        <authorList>
            <person name="Kijpornyongpan T."/>
            <person name="Mondo S.J."/>
            <person name="Barry K."/>
            <person name="Sandor L."/>
            <person name="Lee J."/>
            <person name="Lipzen A."/>
            <person name="Pangilinan J."/>
            <person name="LaButti K."/>
            <person name="Hainaut M."/>
            <person name="Henrissat B."/>
            <person name="Grigoriev I.V."/>
            <person name="Spatafora J.W."/>
            <person name="Aime M.C."/>
        </authorList>
    </citation>
    <scope>NUCLEOTIDE SEQUENCE [LARGE SCALE GENOMIC DNA]</scope>
    <source>
        <strain evidence="9 10">MCA 3882</strain>
    </source>
</reference>
<proteinExistence type="inferred from homology"/>
<dbReference type="GO" id="GO:0006627">
    <property type="term" value="P:protein processing involved in protein targeting to mitochondrion"/>
    <property type="evidence" value="ECO:0007669"/>
    <property type="project" value="TreeGrafter"/>
</dbReference>
<evidence type="ECO:0000256" key="4">
    <source>
        <dbReference type="ARBA" id="ARBA00023128"/>
    </source>
</evidence>
<dbReference type="GO" id="GO:0042720">
    <property type="term" value="C:mitochondrial inner membrane peptidase complex"/>
    <property type="evidence" value="ECO:0007669"/>
    <property type="project" value="TreeGrafter"/>
</dbReference>
<keyword evidence="10" id="KW-1185">Reference proteome</keyword>
<dbReference type="InParanoid" id="A0A316V3F4"/>
<dbReference type="Gene3D" id="2.10.109.10">
    <property type="entry name" value="Umud Fragment, subunit A"/>
    <property type="match status" value="1"/>
</dbReference>
<protein>
    <recommendedName>
        <fullName evidence="7">Mitochondrial inner membrane protease subunit</fullName>
        <ecNumber evidence="7">3.4.21.-</ecNumber>
    </recommendedName>
</protein>
<dbReference type="Proteomes" id="UP000245771">
    <property type="component" value="Unassembled WGS sequence"/>
</dbReference>
<evidence type="ECO:0000256" key="3">
    <source>
        <dbReference type="ARBA" id="ARBA00022801"/>
    </source>
</evidence>
<keyword evidence="2 7" id="KW-0999">Mitochondrion inner membrane</keyword>
<dbReference type="AlphaFoldDB" id="A0A316V3F4"/>
<dbReference type="InterPro" id="IPR036286">
    <property type="entry name" value="LexA/Signal_pep-like_sf"/>
</dbReference>
<keyword evidence="7" id="KW-0645">Protease</keyword>